<protein>
    <recommendedName>
        <fullName evidence="1">Lipid/polyisoprenoid-binding YceI-like domain-containing protein</fullName>
    </recommendedName>
</protein>
<evidence type="ECO:0000313" key="2">
    <source>
        <dbReference type="EMBL" id="ABG57672.1"/>
    </source>
</evidence>
<dbReference type="InterPro" id="IPR007372">
    <property type="entry name" value="Lipid/polyisoprenoid-bd_YceI"/>
</dbReference>
<dbReference type="Proteomes" id="UP000001822">
    <property type="component" value="Chromosome"/>
</dbReference>
<dbReference type="PANTHER" id="PTHR34406">
    <property type="entry name" value="PROTEIN YCEI"/>
    <property type="match status" value="1"/>
</dbReference>
<dbReference type="PANTHER" id="PTHR34406:SF1">
    <property type="entry name" value="PROTEIN YCEI"/>
    <property type="match status" value="1"/>
</dbReference>
<accession>A0A6N4SN39</accession>
<proteinExistence type="predicted"/>
<dbReference type="SUPFAM" id="SSF101874">
    <property type="entry name" value="YceI-like"/>
    <property type="match status" value="1"/>
</dbReference>
<dbReference type="RefSeq" id="WP_011583788.1">
    <property type="nucleotide sequence ID" value="NC_008255.1"/>
</dbReference>
<name>A0A6N4SN39_CYTH3</name>
<gene>
    <name evidence="2" type="ordered locus">CHU_0382</name>
</gene>
<feature type="domain" description="Lipid/polyisoprenoid-binding YceI-like" evidence="1">
    <location>
        <begin position="22"/>
        <end position="179"/>
    </location>
</feature>
<sequence>MKTITKISGSLLLSVFVLASMSFLLKPDYSKSAVEFKIKNAGIGVDGSFKTFETSIDYNEAAAAPSSIKATITVESINTGIEARDKHLRKDDFFDAEKYPKITFESTKIFKVTNGFTAEGKLTIKGVTKDITIPFTYAGNAQGGVFEGAVTLNRLDYGVGGKSMTMGDDVDVKLKVTAAK</sequence>
<dbReference type="AlphaFoldDB" id="A0A6N4SN39"/>
<reference evidence="2 3" key="1">
    <citation type="journal article" date="2007" name="Appl. Environ. Microbiol.">
        <title>Genome sequence of the cellulolytic gliding bacterium Cytophaga hutchinsonii.</title>
        <authorList>
            <person name="Xie G."/>
            <person name="Bruce D.C."/>
            <person name="Challacombe J.F."/>
            <person name="Chertkov O."/>
            <person name="Detter J.C."/>
            <person name="Gilna P."/>
            <person name="Han C.S."/>
            <person name="Lucas S."/>
            <person name="Misra M."/>
            <person name="Myers G.L."/>
            <person name="Richardson P."/>
            <person name="Tapia R."/>
            <person name="Thayer N."/>
            <person name="Thompson L.S."/>
            <person name="Brettin T.S."/>
            <person name="Henrissat B."/>
            <person name="Wilson D.B."/>
            <person name="McBride M.J."/>
        </authorList>
    </citation>
    <scope>NUCLEOTIDE SEQUENCE [LARGE SCALE GENOMIC DNA]</scope>
    <source>
        <strain evidence="3">ATCC 33406 / DSM 1761 / CIP 103989 / NBRC 15051 / NCIMB 9469 / D465</strain>
    </source>
</reference>
<evidence type="ECO:0000313" key="3">
    <source>
        <dbReference type="Proteomes" id="UP000001822"/>
    </source>
</evidence>
<organism evidence="2 3">
    <name type="scientific">Cytophaga hutchinsonii (strain ATCC 33406 / DSM 1761 / CIP 103989 / NBRC 15051 / NCIMB 9469 / D465)</name>
    <dbReference type="NCBI Taxonomy" id="269798"/>
    <lineage>
        <taxon>Bacteria</taxon>
        <taxon>Pseudomonadati</taxon>
        <taxon>Bacteroidota</taxon>
        <taxon>Cytophagia</taxon>
        <taxon>Cytophagales</taxon>
        <taxon>Cytophagaceae</taxon>
        <taxon>Cytophaga</taxon>
    </lineage>
</organism>
<dbReference type="Gene3D" id="2.40.128.110">
    <property type="entry name" value="Lipid/polyisoprenoid-binding, YceI-like"/>
    <property type="match status" value="1"/>
</dbReference>
<dbReference type="SMART" id="SM00867">
    <property type="entry name" value="YceI"/>
    <property type="match status" value="1"/>
</dbReference>
<keyword evidence="3" id="KW-1185">Reference proteome</keyword>
<evidence type="ECO:0000259" key="1">
    <source>
        <dbReference type="SMART" id="SM00867"/>
    </source>
</evidence>
<dbReference type="OrthoDB" id="9811006at2"/>
<dbReference type="InterPro" id="IPR036761">
    <property type="entry name" value="TTHA0802/YceI-like_sf"/>
</dbReference>
<dbReference type="Pfam" id="PF04264">
    <property type="entry name" value="YceI"/>
    <property type="match status" value="1"/>
</dbReference>
<dbReference type="EMBL" id="CP000383">
    <property type="protein sequence ID" value="ABG57672.1"/>
    <property type="molecule type" value="Genomic_DNA"/>
</dbReference>
<dbReference type="KEGG" id="chu:CHU_0382"/>